<reference evidence="3 4" key="1">
    <citation type="journal article" date="2018" name="Syst. Appl. Microbiol.">
        <title>Characterization and high-quality draft genome sequence of Herbivorax saccincola A7, an anaerobic, alkaliphilic, thermophilic, cellulolytic, and xylanolytic bacterium.</title>
        <authorList>
            <person name="Aikawa S."/>
            <person name="Baramee S."/>
            <person name="Sermsathanaswadi J."/>
            <person name="Thianheng P."/>
            <person name="Tachaapaikoon C."/>
            <person name="Shikata A."/>
            <person name="Waeonukul R."/>
            <person name="Pason P."/>
            <person name="Ratanakhanokchai K."/>
            <person name="Kosugi A."/>
        </authorList>
    </citation>
    <scope>NUCLEOTIDE SEQUENCE [LARGE SCALE GENOMIC DNA]</scope>
    <source>
        <strain evidence="3 4">A7</strain>
    </source>
</reference>
<proteinExistence type="predicted"/>
<dbReference type="GO" id="GO:0016787">
    <property type="term" value="F:hydrolase activity"/>
    <property type="evidence" value="ECO:0007669"/>
    <property type="project" value="UniProtKB-KW"/>
</dbReference>
<feature type="binding site" evidence="2">
    <location>
        <position position="169"/>
    </location>
    <ligand>
        <name>substrate</name>
    </ligand>
</feature>
<dbReference type="EMBL" id="NEMB01000003">
    <property type="protein sequence ID" value="PQQ68227.1"/>
    <property type="molecule type" value="Genomic_DNA"/>
</dbReference>
<evidence type="ECO:0000256" key="1">
    <source>
        <dbReference type="PIRSR" id="PIRSR620023-1"/>
    </source>
</evidence>
<feature type="active site" description="Proton acceptor" evidence="1">
    <location>
        <position position="18"/>
    </location>
</feature>
<dbReference type="AlphaFoldDB" id="A0A2S8REI5"/>
<dbReference type="NCBIfam" id="TIGR03590">
    <property type="entry name" value="PseG"/>
    <property type="match status" value="1"/>
</dbReference>
<name>A0A2S8REI5_9FIRM</name>
<organism evidence="3 4">
    <name type="scientific">Acetivibrio saccincola</name>
    <dbReference type="NCBI Taxonomy" id="1677857"/>
    <lineage>
        <taxon>Bacteria</taxon>
        <taxon>Bacillati</taxon>
        <taxon>Bacillota</taxon>
        <taxon>Clostridia</taxon>
        <taxon>Eubacteriales</taxon>
        <taxon>Oscillospiraceae</taxon>
        <taxon>Acetivibrio</taxon>
    </lineage>
</organism>
<gene>
    <name evidence="3" type="ORF">B9R14_01405</name>
</gene>
<dbReference type="PANTHER" id="PTHR21015">
    <property type="entry name" value="UDP-N-ACETYLGLUCOSAMINE--N-ACETYLMURAMYL-(PENTAPEPTIDE) PYROPHOSPHORYL-UNDECAPRENOL N-ACETYLGLUCOSAMINE TRANSFERASE 1"/>
    <property type="match status" value="1"/>
</dbReference>
<dbReference type="Proteomes" id="UP000239720">
    <property type="component" value="Unassembled WGS sequence"/>
</dbReference>
<evidence type="ECO:0000313" key="3">
    <source>
        <dbReference type="EMBL" id="PQQ68227.1"/>
    </source>
</evidence>
<feature type="binding site" evidence="2">
    <location>
        <position position="271"/>
    </location>
    <ligand>
        <name>substrate</name>
    </ligand>
</feature>
<dbReference type="PANTHER" id="PTHR21015:SF22">
    <property type="entry name" value="GLYCOSYLTRANSFERASE"/>
    <property type="match status" value="1"/>
</dbReference>
<comment type="caution">
    <text evidence="3">The sequence shown here is derived from an EMBL/GenBank/DDBJ whole genome shotgun (WGS) entry which is preliminary data.</text>
</comment>
<protein>
    <submittedName>
        <fullName evidence="3">UDP-2,4-diacetamido-2,4, 6-trideoxy-beta-L-altropyranose hydrolase</fullName>
    </submittedName>
</protein>
<dbReference type="Gene3D" id="3.40.50.11190">
    <property type="match status" value="1"/>
</dbReference>
<keyword evidence="3" id="KW-0378">Hydrolase</keyword>
<dbReference type="Gene3D" id="3.40.50.2000">
    <property type="entry name" value="Glycogen Phosphorylase B"/>
    <property type="match status" value="1"/>
</dbReference>
<dbReference type="GO" id="GO:0016757">
    <property type="term" value="F:glycosyltransferase activity"/>
    <property type="evidence" value="ECO:0007669"/>
    <property type="project" value="TreeGrafter"/>
</dbReference>
<dbReference type="SUPFAM" id="SSF53756">
    <property type="entry name" value="UDP-Glycosyltransferase/glycogen phosphorylase"/>
    <property type="match status" value="1"/>
</dbReference>
<accession>A0A2S8REI5</accession>
<evidence type="ECO:0000313" key="4">
    <source>
        <dbReference type="Proteomes" id="UP000239720"/>
    </source>
</evidence>
<dbReference type="InterPro" id="IPR020023">
    <property type="entry name" value="PseG"/>
</dbReference>
<evidence type="ECO:0000256" key="2">
    <source>
        <dbReference type="PIRSR" id="PIRSR620023-2"/>
    </source>
</evidence>
<dbReference type="OrthoDB" id="9805604at2"/>
<sequence>MMNIGIRVDGSKNIGMGHIMRCISLAKSFKDAGSNVFFISKYQQGIFAIEENGFNLKKLSYDEQKEQEPKEEFYYGNSLELEEESEEIIRLIEICKLDVLIIDSYNVTEKYFLKIKPYVKILVYIDDVNAFPYPVDVVINGNITGKYLDYKSYFKNQKFLLGPSYNLIRDEFKNISKRAVSKEVKKIMITTGGSDPFRTMELLIDIIRSDNSLDGIEIHGIIGVGFNNKQELKEKQRQYKNIVLHENVVKMSEIMLYCDIALSSCGSTLYELCACGTPVLGFVLADNQEFVAKKMDELGYIKFLGWYHQLKKENVNYTIKEIIHGFETREEMVKRQQGLVDGNGTKRVVNVIREMLF</sequence>